<evidence type="ECO:0000313" key="2">
    <source>
        <dbReference type="Proteomes" id="UP001654554"/>
    </source>
</evidence>
<reference evidence="1" key="1">
    <citation type="submission" date="2023-06" db="EMBL/GenBank/DDBJ databases">
        <authorList>
            <person name="Byrum C.A."/>
            <person name="Fullante V.A."/>
            <person name="Ghosh G."/>
            <person name="Ivey A.L."/>
            <person name="Joby C.P."/>
            <person name="Johnson E."/>
            <person name="Kamil H.A."/>
            <person name="Martinez L."/>
            <person name="Tutelo G.A."/>
            <person name="Wilson D."/>
            <person name="Ziegler A.J."/>
            <person name="Garlena R.A."/>
            <person name="Russell D.A."/>
            <person name="Jacobs-Sera D."/>
            <person name="Hatfull G.F."/>
        </authorList>
    </citation>
    <scope>NUCLEOTIDE SEQUENCE</scope>
</reference>
<protein>
    <submittedName>
        <fullName evidence="1">Uncharacterized protein</fullName>
    </submittedName>
</protein>
<dbReference type="Proteomes" id="UP001654554">
    <property type="component" value="Segment"/>
</dbReference>
<evidence type="ECO:0000313" key="1">
    <source>
        <dbReference type="EMBL" id="WKW87113.1"/>
    </source>
</evidence>
<sequence length="53" mass="5870">MHTPSAEQINDDIEYLRDNAAGYSSIEHYAAENYPYHTEAFRAALVAGIKAAI</sequence>
<name>A0ACD4UHU1_9CAUD</name>
<dbReference type="EMBL" id="OR159674">
    <property type="protein sequence ID" value="WKW87113.1"/>
    <property type="molecule type" value="Genomic_DNA"/>
</dbReference>
<gene>
    <name evidence="1" type="primary">76</name>
    <name evidence="1" type="ORF">SEA_NICOLE72_76</name>
</gene>
<keyword evidence="2" id="KW-1185">Reference proteome</keyword>
<organism evidence="1 2">
    <name type="scientific">Microbacterium phage Nicole72</name>
    <dbReference type="NCBI Taxonomy" id="3062838"/>
    <lineage>
        <taxon>Viruses</taxon>
        <taxon>Duplodnaviria</taxon>
        <taxon>Heunggongvirae</taxon>
        <taxon>Uroviricota</taxon>
        <taxon>Caudoviricetes</taxon>
        <taxon>Hodgkinviridae</taxon>
        <taxon>Meganvirus</taxon>
        <taxon>Meganvirus nichole72</taxon>
    </lineage>
</organism>
<accession>A0ACD4UHU1</accession>
<proteinExistence type="predicted"/>